<feature type="signal peptide" evidence="1">
    <location>
        <begin position="1"/>
        <end position="23"/>
    </location>
</feature>
<evidence type="ECO:0000313" key="2">
    <source>
        <dbReference type="EMBL" id="PQJ29738.1"/>
    </source>
</evidence>
<organism evidence="2 3">
    <name type="scientific">Rubritalea profundi</name>
    <dbReference type="NCBI Taxonomy" id="1658618"/>
    <lineage>
        <taxon>Bacteria</taxon>
        <taxon>Pseudomonadati</taxon>
        <taxon>Verrucomicrobiota</taxon>
        <taxon>Verrucomicrobiia</taxon>
        <taxon>Verrucomicrobiales</taxon>
        <taxon>Rubritaleaceae</taxon>
        <taxon>Rubritalea</taxon>
    </lineage>
</organism>
<keyword evidence="3" id="KW-1185">Reference proteome</keyword>
<protein>
    <submittedName>
        <fullName evidence="2">Uncharacterized protein</fullName>
    </submittedName>
</protein>
<accession>A0A2S7U3Y9</accession>
<dbReference type="Proteomes" id="UP000239907">
    <property type="component" value="Unassembled WGS sequence"/>
</dbReference>
<evidence type="ECO:0000313" key="3">
    <source>
        <dbReference type="Proteomes" id="UP000239907"/>
    </source>
</evidence>
<sequence length="101" mass="11450">MGMRQKNVFYTSVVLALSLGSSAGVYLSHHQLNSGWKDLRSSKFETLELKEDVEARSHKIASRENAAADLQKIAQQLSTNHYRQFLSLKQKKNTPPNYIIS</sequence>
<name>A0A2S7U3Y9_9BACT</name>
<proteinExistence type="predicted"/>
<dbReference type="EMBL" id="MQWA01000001">
    <property type="protein sequence ID" value="PQJ29738.1"/>
    <property type="molecule type" value="Genomic_DNA"/>
</dbReference>
<reference evidence="2 3" key="1">
    <citation type="submission" date="2016-12" db="EMBL/GenBank/DDBJ databases">
        <title>Study of bacterial adaptation to deep sea.</title>
        <authorList>
            <person name="Song J."/>
            <person name="Yoshizawa S."/>
            <person name="Kogure K."/>
        </authorList>
    </citation>
    <scope>NUCLEOTIDE SEQUENCE [LARGE SCALE GENOMIC DNA]</scope>
    <source>
        <strain evidence="2 3">SAORIC-165</strain>
    </source>
</reference>
<feature type="chain" id="PRO_5015770836" evidence="1">
    <location>
        <begin position="24"/>
        <end position="101"/>
    </location>
</feature>
<comment type="caution">
    <text evidence="2">The sequence shown here is derived from an EMBL/GenBank/DDBJ whole genome shotgun (WGS) entry which is preliminary data.</text>
</comment>
<dbReference type="AlphaFoldDB" id="A0A2S7U3Y9"/>
<evidence type="ECO:0000256" key="1">
    <source>
        <dbReference type="SAM" id="SignalP"/>
    </source>
</evidence>
<gene>
    <name evidence="2" type="ORF">BSZ32_15430</name>
</gene>
<keyword evidence="1" id="KW-0732">Signal</keyword>